<dbReference type="InterPro" id="IPR036390">
    <property type="entry name" value="WH_DNA-bd_sf"/>
</dbReference>
<feature type="active site" description="Proton acceptor" evidence="4">
    <location>
        <position position="264"/>
    </location>
</feature>
<dbReference type="GO" id="GO:0032259">
    <property type="term" value="P:methylation"/>
    <property type="evidence" value="ECO:0007669"/>
    <property type="project" value="UniProtKB-KW"/>
</dbReference>
<organism evidence="7 8">
    <name type="scientific">Malus domestica</name>
    <name type="common">Apple</name>
    <name type="synonym">Pyrus malus</name>
    <dbReference type="NCBI Taxonomy" id="3750"/>
    <lineage>
        <taxon>Eukaryota</taxon>
        <taxon>Viridiplantae</taxon>
        <taxon>Streptophyta</taxon>
        <taxon>Embryophyta</taxon>
        <taxon>Tracheophyta</taxon>
        <taxon>Spermatophyta</taxon>
        <taxon>Magnoliopsida</taxon>
        <taxon>eudicotyledons</taxon>
        <taxon>Gunneridae</taxon>
        <taxon>Pentapetalae</taxon>
        <taxon>rosids</taxon>
        <taxon>fabids</taxon>
        <taxon>Rosales</taxon>
        <taxon>Rosaceae</taxon>
        <taxon>Amygdaloideae</taxon>
        <taxon>Maleae</taxon>
        <taxon>Malus</taxon>
    </lineage>
</organism>
<keyword evidence="1" id="KW-0489">Methyltransferase</keyword>
<dbReference type="Gene3D" id="1.10.10.10">
    <property type="entry name" value="Winged helix-like DNA-binding domain superfamily/Winged helix DNA-binding domain"/>
    <property type="match status" value="1"/>
</dbReference>
<evidence type="ECO:0000256" key="4">
    <source>
        <dbReference type="PIRSR" id="PIRSR005739-1"/>
    </source>
</evidence>
<accession>A0A498IW11</accession>
<dbReference type="PIRSF" id="PIRSF005739">
    <property type="entry name" value="O-mtase"/>
    <property type="match status" value="1"/>
</dbReference>
<dbReference type="Proteomes" id="UP000290289">
    <property type="component" value="Chromosome 10"/>
</dbReference>
<comment type="caution">
    <text evidence="7">The sequence shown here is derived from an EMBL/GenBank/DDBJ whole genome shotgun (WGS) entry which is preliminary data.</text>
</comment>
<dbReference type="GO" id="GO:0046983">
    <property type="term" value="F:protein dimerization activity"/>
    <property type="evidence" value="ECO:0007669"/>
    <property type="project" value="InterPro"/>
</dbReference>
<dbReference type="SUPFAM" id="SSF53335">
    <property type="entry name" value="S-adenosyl-L-methionine-dependent methyltransferases"/>
    <property type="match status" value="1"/>
</dbReference>
<keyword evidence="3" id="KW-0949">S-adenosyl-L-methionine</keyword>
<dbReference type="EMBL" id="RDQH01000336">
    <property type="protein sequence ID" value="RXH86465.1"/>
    <property type="molecule type" value="Genomic_DNA"/>
</dbReference>
<dbReference type="InterPro" id="IPR029063">
    <property type="entry name" value="SAM-dependent_MTases_sf"/>
</dbReference>
<evidence type="ECO:0000313" key="8">
    <source>
        <dbReference type="Proteomes" id="UP000290289"/>
    </source>
</evidence>
<evidence type="ECO:0000256" key="1">
    <source>
        <dbReference type="ARBA" id="ARBA00022603"/>
    </source>
</evidence>
<dbReference type="PANTHER" id="PTHR11746">
    <property type="entry name" value="O-METHYLTRANSFERASE"/>
    <property type="match status" value="1"/>
</dbReference>
<dbReference type="Pfam" id="PF00891">
    <property type="entry name" value="Methyltransf_2"/>
    <property type="match status" value="1"/>
</dbReference>
<evidence type="ECO:0000259" key="6">
    <source>
        <dbReference type="Pfam" id="PF08100"/>
    </source>
</evidence>
<dbReference type="AlphaFoldDB" id="A0A498IW11"/>
<dbReference type="GO" id="GO:0008171">
    <property type="term" value="F:O-methyltransferase activity"/>
    <property type="evidence" value="ECO:0007669"/>
    <property type="project" value="InterPro"/>
</dbReference>
<dbReference type="OrthoDB" id="1606438at2759"/>
<dbReference type="STRING" id="3750.A0A498IW11"/>
<evidence type="ECO:0000256" key="2">
    <source>
        <dbReference type="ARBA" id="ARBA00022679"/>
    </source>
</evidence>
<proteinExistence type="predicted"/>
<dbReference type="Gene3D" id="3.40.50.150">
    <property type="entry name" value="Vaccinia Virus protein VP39"/>
    <property type="match status" value="1"/>
</dbReference>
<keyword evidence="8" id="KW-1185">Reference proteome</keyword>
<dbReference type="InterPro" id="IPR016461">
    <property type="entry name" value="COMT-like"/>
</dbReference>
<keyword evidence="2" id="KW-0808">Transferase</keyword>
<dbReference type="Gramene" id="mRNA:MD10G0215700">
    <property type="protein sequence ID" value="mRNA:MD10G0215700"/>
    <property type="gene ID" value="MD10G0215700"/>
</dbReference>
<feature type="domain" description="O-methyltransferase C-terminal" evidence="5">
    <location>
        <begin position="136"/>
        <end position="338"/>
    </location>
</feature>
<dbReference type="FunFam" id="1.10.10.10:FF:000357">
    <property type="entry name" value="Caffeic acid 3-O-methyltransferase"/>
    <property type="match status" value="1"/>
</dbReference>
<evidence type="ECO:0000259" key="5">
    <source>
        <dbReference type="Pfam" id="PF00891"/>
    </source>
</evidence>
<dbReference type="KEGG" id="mdm:103435029"/>
<dbReference type="SUPFAM" id="SSF46785">
    <property type="entry name" value="Winged helix' DNA-binding domain"/>
    <property type="match status" value="1"/>
</dbReference>
<feature type="domain" description="O-methyltransferase dimerisation" evidence="6">
    <location>
        <begin position="18"/>
        <end position="104"/>
    </location>
</feature>
<dbReference type="SMR" id="A0A498IW11"/>
<name>A0A498IW11_MALDO</name>
<reference evidence="7 8" key="1">
    <citation type="submission" date="2018-10" db="EMBL/GenBank/DDBJ databases">
        <title>A high-quality apple genome assembly.</title>
        <authorList>
            <person name="Hu J."/>
        </authorList>
    </citation>
    <scope>NUCLEOTIDE SEQUENCE [LARGE SCALE GENOMIC DNA]</scope>
    <source>
        <strain evidence="8">cv. HFTH1</strain>
        <tissue evidence="7">Young leaf</tissue>
    </source>
</reference>
<dbReference type="InterPro" id="IPR036388">
    <property type="entry name" value="WH-like_DNA-bd_sf"/>
</dbReference>
<dbReference type="InterPro" id="IPR001077">
    <property type="entry name" value="COMT_C"/>
</dbReference>
<evidence type="ECO:0000256" key="3">
    <source>
        <dbReference type="ARBA" id="ARBA00022691"/>
    </source>
</evidence>
<protein>
    <submittedName>
        <fullName evidence="7">Uncharacterized protein</fullName>
    </submittedName>
</protein>
<gene>
    <name evidence="7" type="ORF">DVH24_017518</name>
</gene>
<evidence type="ECO:0000313" key="7">
    <source>
        <dbReference type="EMBL" id="RXH86465.1"/>
    </source>
</evidence>
<dbReference type="InterPro" id="IPR012967">
    <property type="entry name" value="COMT_dimerisation"/>
</dbReference>
<sequence length="361" mass="39944">MEENQRSIGNIVSARSLMNFIPLQMTLEAAIELNVFSIIAKSGPAGSHLTAKEIASQIPTSNPNSARNLDRILRMLAVHSLLSTSLKPSADDEALQDRAYGLTKETLCLVPDENGVSLAPLISFNCELDIVKSLSMLKDSVLEPEIVPFYKAHGITIFEYMSTKAELSQLFNKSMAESSNLNFDEVLKVYKGFEEVKELMDVGGGIGKTIWKVVSKYPHIHGINFDLPNVVAQAPPYQGVNHIGGNMFETIPNAQSIMLKWVLHNWEDDRCKKLLKSCFGALPKNGKVIVVEFTIPEVLENTKAVLNIVTLDISMMALPGGRERTTAEFDNLAKSVGFVETKIFPIAQEICVMEFLKREEA</sequence>
<dbReference type="PROSITE" id="PS51683">
    <property type="entry name" value="SAM_OMT_II"/>
    <property type="match status" value="1"/>
</dbReference>
<dbReference type="Pfam" id="PF08100">
    <property type="entry name" value="Dimerisation"/>
    <property type="match status" value="1"/>
</dbReference>